<evidence type="ECO:0000256" key="1">
    <source>
        <dbReference type="SAM" id="MobiDB-lite"/>
    </source>
</evidence>
<dbReference type="KEGG" id="tbd:Tbd_1478"/>
<protein>
    <submittedName>
        <fullName evidence="2">Uncharacterized protein</fullName>
    </submittedName>
</protein>
<dbReference type="eggNOG" id="ENOG5033NC1">
    <property type="taxonomic scope" value="Bacteria"/>
</dbReference>
<dbReference type="EMBL" id="CP000116">
    <property type="protein sequence ID" value="AAZ97431.1"/>
    <property type="molecule type" value="Genomic_DNA"/>
</dbReference>
<organism evidence="2 3">
    <name type="scientific">Thiobacillus denitrificans (strain ATCC 25259 / T1)</name>
    <dbReference type="NCBI Taxonomy" id="292415"/>
    <lineage>
        <taxon>Bacteria</taxon>
        <taxon>Pseudomonadati</taxon>
        <taxon>Pseudomonadota</taxon>
        <taxon>Betaproteobacteria</taxon>
        <taxon>Nitrosomonadales</taxon>
        <taxon>Thiobacillaceae</taxon>
        <taxon>Thiobacillus</taxon>
    </lineage>
</organism>
<accession>Q3SIU4</accession>
<sequence length="145" mass="15424">MFYKTVGGAPRPPLTPAGRHPTGNKRRRALQIDRGGHHPDALRLAWAGRETVGPVLDAVKQGGKVEITLPQSLHHALFRRLHPGPDTGVAEIVDQRGGRELAEMLATLAGLDALAELIEPLADAGYQLHVVSPAPVLSLLPPEAA</sequence>
<feature type="region of interest" description="Disordered" evidence="1">
    <location>
        <begin position="1"/>
        <end position="26"/>
    </location>
</feature>
<reference evidence="2 3" key="1">
    <citation type="journal article" date="2006" name="J. Bacteriol.">
        <title>The genome sequence of the obligately chemolithoautotrophic, facultatively anaerobic bacterium Thiobacillus denitrificans.</title>
        <authorList>
            <person name="Beller H.R."/>
            <person name="Chain P.S."/>
            <person name="Letain T.E."/>
            <person name="Chakicherla A."/>
            <person name="Larimer F.W."/>
            <person name="Richardson P.M."/>
            <person name="Coleman M.A."/>
            <person name="Wood A.P."/>
            <person name="Kelly D.P."/>
        </authorList>
    </citation>
    <scope>NUCLEOTIDE SEQUENCE [LARGE SCALE GENOMIC DNA]</scope>
    <source>
        <strain evidence="2 3">ATCC 25259</strain>
    </source>
</reference>
<proteinExistence type="predicted"/>
<evidence type="ECO:0000313" key="2">
    <source>
        <dbReference type="EMBL" id="AAZ97431.1"/>
    </source>
</evidence>
<dbReference type="Proteomes" id="UP000008291">
    <property type="component" value="Chromosome"/>
</dbReference>
<dbReference type="AlphaFoldDB" id="Q3SIU4"/>
<dbReference type="HOGENOM" id="CLU_1786011_0_0_4"/>
<name>Q3SIU4_THIDA</name>
<keyword evidence="3" id="KW-1185">Reference proteome</keyword>
<gene>
    <name evidence="2" type="ordered locus">Tbd_1478</name>
</gene>
<dbReference type="STRING" id="292415.Tbd_1478"/>
<evidence type="ECO:0000313" key="3">
    <source>
        <dbReference type="Proteomes" id="UP000008291"/>
    </source>
</evidence>